<dbReference type="Pfam" id="PF00582">
    <property type="entry name" value="Usp"/>
    <property type="match status" value="2"/>
</dbReference>
<protein>
    <submittedName>
        <fullName evidence="3">Nucleotide-binding universal stress UspA family protein</fullName>
    </submittedName>
</protein>
<accession>A0A2T6ACV0</accession>
<gene>
    <name evidence="3" type="ORF">C8P64_3139</name>
</gene>
<dbReference type="Gene3D" id="3.40.50.620">
    <property type="entry name" value="HUPs"/>
    <property type="match status" value="2"/>
</dbReference>
<feature type="domain" description="UspA" evidence="2">
    <location>
        <begin position="1"/>
        <end position="140"/>
    </location>
</feature>
<dbReference type="PANTHER" id="PTHR46268:SF6">
    <property type="entry name" value="UNIVERSAL STRESS PROTEIN UP12"/>
    <property type="match status" value="1"/>
</dbReference>
<proteinExistence type="inferred from homology"/>
<dbReference type="InterPro" id="IPR014729">
    <property type="entry name" value="Rossmann-like_a/b/a_fold"/>
</dbReference>
<evidence type="ECO:0000259" key="2">
    <source>
        <dbReference type="Pfam" id="PF00582"/>
    </source>
</evidence>
<sequence length="277" mass="31579">MKTILVPVDFSEHSEYALEVAASIAKKQDAEIIVVHMMGLNESYLTKDEQQEVFNAIYFMKLTKQRFDKFLDKDYLKGIDVSQAVKSHKVFNEINEVAQEYEADLIVMGSHGSAGVKEVFVGSNTEKVVRTSNIPVLVIKQKITDFKIEKAVFVTDFALDTLTSFMRARNFFKVFNVTPKILFINIPEKFMSTKEMELKAYNFLVDVGMDNKKFQDDVIFYDDYTAEKGIYNYCNEHDIDAIGIPTHGRKGLGHFFYGSIGEDVANHADIPVVTFKI</sequence>
<evidence type="ECO:0000256" key="1">
    <source>
        <dbReference type="ARBA" id="ARBA00008791"/>
    </source>
</evidence>
<evidence type="ECO:0000313" key="3">
    <source>
        <dbReference type="EMBL" id="PTX41640.1"/>
    </source>
</evidence>
<dbReference type="InterPro" id="IPR006016">
    <property type="entry name" value="UspA"/>
</dbReference>
<dbReference type="Proteomes" id="UP000244174">
    <property type="component" value="Unassembled WGS sequence"/>
</dbReference>
<dbReference type="CDD" id="cd00293">
    <property type="entry name" value="USP-like"/>
    <property type="match status" value="1"/>
</dbReference>
<dbReference type="PANTHER" id="PTHR46268">
    <property type="entry name" value="STRESS RESPONSE PROTEIN NHAX"/>
    <property type="match status" value="1"/>
</dbReference>
<organism evidence="3 4">
    <name type="scientific">Christiangramia gaetbulicola</name>
    <dbReference type="NCBI Taxonomy" id="703340"/>
    <lineage>
        <taxon>Bacteria</taxon>
        <taxon>Pseudomonadati</taxon>
        <taxon>Bacteroidota</taxon>
        <taxon>Flavobacteriia</taxon>
        <taxon>Flavobacteriales</taxon>
        <taxon>Flavobacteriaceae</taxon>
        <taxon>Christiangramia</taxon>
    </lineage>
</organism>
<dbReference type="PRINTS" id="PR01438">
    <property type="entry name" value="UNVRSLSTRESS"/>
</dbReference>
<evidence type="ECO:0000313" key="4">
    <source>
        <dbReference type="Proteomes" id="UP000244174"/>
    </source>
</evidence>
<comment type="similarity">
    <text evidence="1">Belongs to the universal stress protein A family.</text>
</comment>
<dbReference type="InterPro" id="IPR006015">
    <property type="entry name" value="Universal_stress_UspA"/>
</dbReference>
<reference evidence="3 4" key="1">
    <citation type="submission" date="2018-04" db="EMBL/GenBank/DDBJ databases">
        <title>Genomic Encyclopedia of Archaeal and Bacterial Type Strains, Phase II (KMG-II): from individual species to whole genera.</title>
        <authorList>
            <person name="Goeker M."/>
        </authorList>
    </citation>
    <scope>NUCLEOTIDE SEQUENCE [LARGE SCALE GENOMIC DNA]</scope>
    <source>
        <strain evidence="3 4">DSM 23082</strain>
    </source>
</reference>
<keyword evidence="4" id="KW-1185">Reference proteome</keyword>
<feature type="domain" description="UspA" evidence="2">
    <location>
        <begin position="226"/>
        <end position="275"/>
    </location>
</feature>
<dbReference type="AlphaFoldDB" id="A0A2T6ACV0"/>
<dbReference type="RefSeq" id="WP_108173106.1">
    <property type="nucleotide sequence ID" value="NZ_QBKQ01000004.1"/>
</dbReference>
<dbReference type="EMBL" id="QBKQ01000004">
    <property type="protein sequence ID" value="PTX41640.1"/>
    <property type="molecule type" value="Genomic_DNA"/>
</dbReference>
<dbReference type="OrthoDB" id="9788959at2"/>
<dbReference type="SUPFAM" id="SSF52402">
    <property type="entry name" value="Adenine nucleotide alpha hydrolases-like"/>
    <property type="match status" value="2"/>
</dbReference>
<name>A0A2T6ACV0_9FLAO</name>
<comment type="caution">
    <text evidence="3">The sequence shown here is derived from an EMBL/GenBank/DDBJ whole genome shotgun (WGS) entry which is preliminary data.</text>
</comment>